<dbReference type="EC" id="3.5.4.9" evidence="12"/>
<dbReference type="CDD" id="cd01080">
    <property type="entry name" value="NAD_bind_m-THF_DH_Cyclohyd"/>
    <property type="match status" value="1"/>
</dbReference>
<dbReference type="GO" id="GO:0035999">
    <property type="term" value="P:tetrahydrofolate interconversion"/>
    <property type="evidence" value="ECO:0007669"/>
    <property type="project" value="UniProtKB-UniRule"/>
</dbReference>
<evidence type="ECO:0000256" key="10">
    <source>
        <dbReference type="ARBA" id="ARBA00023167"/>
    </source>
</evidence>
<dbReference type="HOGENOM" id="CLU_034045_2_1_0"/>
<keyword evidence="16" id="KW-1185">Reference proteome</keyword>
<evidence type="ECO:0000256" key="12">
    <source>
        <dbReference type="HAMAP-Rule" id="MF_01576"/>
    </source>
</evidence>
<evidence type="ECO:0000256" key="5">
    <source>
        <dbReference type="ARBA" id="ARBA00022755"/>
    </source>
</evidence>
<dbReference type="InterPro" id="IPR020867">
    <property type="entry name" value="THF_DH/CycHdrlase_CS"/>
</dbReference>
<dbReference type="RefSeq" id="WP_013177617.1">
    <property type="nucleotide sequence ID" value="NC_014221.1"/>
</dbReference>
<dbReference type="EMBL" id="CP002049">
    <property type="protein sequence ID" value="ADI14246.1"/>
    <property type="molecule type" value="Genomic_DNA"/>
</dbReference>
<dbReference type="InterPro" id="IPR036291">
    <property type="entry name" value="NAD(P)-bd_dom_sf"/>
</dbReference>
<dbReference type="SUPFAM" id="SSF53223">
    <property type="entry name" value="Aminoacid dehydrogenase-like, N-terminal domain"/>
    <property type="match status" value="1"/>
</dbReference>
<dbReference type="STRING" id="649638.Trad_1119"/>
<proteinExistence type="inferred from homology"/>
<evidence type="ECO:0000256" key="1">
    <source>
        <dbReference type="ARBA" id="ARBA00004777"/>
    </source>
</evidence>
<reference evidence="16" key="1">
    <citation type="submission" date="2010-05" db="EMBL/GenBank/DDBJ databases">
        <title>The complete genome of Truepera radiovictris DSM 17093.</title>
        <authorList>
            <consortium name="US DOE Joint Genome Institute (JGI-PGF)"/>
            <person name="Lucas S."/>
            <person name="Copeland A."/>
            <person name="Lapidus A."/>
            <person name="Glavina del Rio T."/>
            <person name="Dalin E."/>
            <person name="Tice H."/>
            <person name="Bruce D."/>
            <person name="Goodwin L."/>
            <person name="Pitluck S."/>
            <person name="Kyrpides N."/>
            <person name="Mavromatis K."/>
            <person name="Ovchinnikova G."/>
            <person name="Munk A.C."/>
            <person name="Detter J.C."/>
            <person name="Han C."/>
            <person name="Tapia R."/>
            <person name="Land M."/>
            <person name="Hauser L."/>
            <person name="Markowitz V."/>
            <person name="Cheng J.-F."/>
            <person name="Hugenholtz P."/>
            <person name="Woyke T."/>
            <person name="Wu D."/>
            <person name="Tindall B."/>
            <person name="Pomrenke H.G."/>
            <person name="Brambilla E."/>
            <person name="Klenk H.-P."/>
            <person name="Eisen J.A."/>
        </authorList>
    </citation>
    <scope>NUCLEOTIDE SEQUENCE [LARGE SCALE GENOMIC DNA]</scope>
    <source>
        <strain evidence="16">DSM 17093 / CIP 108686 / LMG 22925 / RQ-24</strain>
    </source>
</reference>
<evidence type="ECO:0000259" key="14">
    <source>
        <dbReference type="Pfam" id="PF02882"/>
    </source>
</evidence>
<evidence type="ECO:0000256" key="3">
    <source>
        <dbReference type="ARBA" id="ARBA00022563"/>
    </source>
</evidence>
<dbReference type="GO" id="GO:0004477">
    <property type="term" value="F:methenyltetrahydrofolate cyclohydrolase activity"/>
    <property type="evidence" value="ECO:0007669"/>
    <property type="project" value="UniProtKB-UniRule"/>
</dbReference>
<feature type="domain" description="Tetrahydrofolate dehydrogenase/cyclohydrolase catalytic" evidence="13">
    <location>
        <begin position="6"/>
        <end position="117"/>
    </location>
</feature>
<gene>
    <name evidence="12" type="primary">folD</name>
    <name evidence="15" type="ordered locus">Trad_1119</name>
</gene>
<dbReference type="SUPFAM" id="SSF51735">
    <property type="entry name" value="NAD(P)-binding Rossmann-fold domains"/>
    <property type="match status" value="1"/>
</dbReference>
<dbReference type="PANTHER" id="PTHR48099">
    <property type="entry name" value="C-1-TETRAHYDROFOLATE SYNTHASE, CYTOPLASMIC-RELATED"/>
    <property type="match status" value="1"/>
</dbReference>
<dbReference type="Gene3D" id="3.40.50.720">
    <property type="entry name" value="NAD(P)-binding Rossmann-like Domain"/>
    <property type="match status" value="1"/>
</dbReference>
<dbReference type="EC" id="1.5.1.5" evidence="12"/>
<evidence type="ECO:0000256" key="7">
    <source>
        <dbReference type="ARBA" id="ARBA00022857"/>
    </source>
</evidence>
<comment type="function">
    <text evidence="12">Catalyzes the oxidation of 5,10-methylenetetrahydrofolate to 5,10-methenyltetrahydrofolate and then the hydrolysis of 5,10-methenyltetrahydrofolate to 10-formyltetrahydrofolate.</text>
</comment>
<comment type="caution">
    <text evidence="12">Lacks conserved residue(s) required for the propagation of feature annotation.</text>
</comment>
<dbReference type="Proteomes" id="UP000000379">
    <property type="component" value="Chromosome"/>
</dbReference>
<dbReference type="InterPro" id="IPR020630">
    <property type="entry name" value="THF_DH/CycHdrlase_cat_dom"/>
</dbReference>
<protein>
    <recommendedName>
        <fullName evidence="12">Bifunctional protein FolD</fullName>
    </recommendedName>
    <domain>
        <recommendedName>
            <fullName evidence="12">Methylenetetrahydrofolate dehydrogenase</fullName>
            <ecNumber evidence="12">1.5.1.5</ecNumber>
        </recommendedName>
    </domain>
    <domain>
        <recommendedName>
            <fullName evidence="12">Methenyltetrahydrofolate cyclohydrolase</fullName>
            <ecNumber evidence="12">3.5.4.9</ecNumber>
        </recommendedName>
    </domain>
</protein>
<dbReference type="FunFam" id="3.40.50.10860:FF:000005">
    <property type="entry name" value="C-1-tetrahydrofolate synthase, cytoplasmic, putative"/>
    <property type="match status" value="1"/>
</dbReference>
<keyword evidence="11 12" id="KW-0511">Multifunctional enzyme</keyword>
<comment type="subunit">
    <text evidence="2 12">Homodimer.</text>
</comment>
<evidence type="ECO:0000256" key="9">
    <source>
        <dbReference type="ARBA" id="ARBA00023102"/>
    </source>
</evidence>
<keyword evidence="8 12" id="KW-0560">Oxidoreductase</keyword>
<evidence type="ECO:0000259" key="13">
    <source>
        <dbReference type="Pfam" id="PF00763"/>
    </source>
</evidence>
<accession>D7CVY3</accession>
<dbReference type="OrthoDB" id="9803580at2"/>
<keyword evidence="6 12" id="KW-0378">Hydrolase</keyword>
<dbReference type="AlphaFoldDB" id="D7CVY3"/>
<dbReference type="InterPro" id="IPR020631">
    <property type="entry name" value="THF_DH/CycHdrlase_NAD-bd_dom"/>
</dbReference>
<dbReference type="GO" id="GO:0000105">
    <property type="term" value="P:L-histidine biosynthetic process"/>
    <property type="evidence" value="ECO:0007669"/>
    <property type="project" value="UniProtKB-KW"/>
</dbReference>
<dbReference type="UniPathway" id="UPA00193"/>
<keyword evidence="5 12" id="KW-0658">Purine biosynthesis</keyword>
<dbReference type="GO" id="GO:0006164">
    <property type="term" value="P:purine nucleotide biosynthetic process"/>
    <property type="evidence" value="ECO:0007669"/>
    <property type="project" value="UniProtKB-KW"/>
</dbReference>
<dbReference type="PROSITE" id="PS00767">
    <property type="entry name" value="THF_DHG_CYH_2"/>
    <property type="match status" value="1"/>
</dbReference>
<keyword evidence="9 12" id="KW-0368">Histidine biosynthesis</keyword>
<dbReference type="eggNOG" id="COG0190">
    <property type="taxonomic scope" value="Bacteria"/>
</dbReference>
<organism evidence="15 16">
    <name type="scientific">Truepera radiovictrix (strain DSM 17093 / CIP 108686 / LMG 22925 / RQ-24)</name>
    <dbReference type="NCBI Taxonomy" id="649638"/>
    <lineage>
        <taxon>Bacteria</taxon>
        <taxon>Thermotogati</taxon>
        <taxon>Deinococcota</taxon>
        <taxon>Deinococci</taxon>
        <taxon>Trueperales</taxon>
        <taxon>Trueperaceae</taxon>
        <taxon>Truepera</taxon>
    </lineage>
</organism>
<evidence type="ECO:0000256" key="11">
    <source>
        <dbReference type="ARBA" id="ARBA00023268"/>
    </source>
</evidence>
<dbReference type="NCBIfam" id="NF010770">
    <property type="entry name" value="PRK14173.1"/>
    <property type="match status" value="1"/>
</dbReference>
<comment type="pathway">
    <text evidence="1 12">One-carbon metabolism; tetrahydrofolate interconversion.</text>
</comment>
<dbReference type="GO" id="GO:0009086">
    <property type="term" value="P:methionine biosynthetic process"/>
    <property type="evidence" value="ECO:0007669"/>
    <property type="project" value="UniProtKB-KW"/>
</dbReference>
<keyword evidence="3 12" id="KW-0554">One-carbon metabolism</keyword>
<dbReference type="Gene3D" id="3.40.50.10860">
    <property type="entry name" value="Leucine Dehydrogenase, chain A, domain 1"/>
    <property type="match status" value="1"/>
</dbReference>
<dbReference type="PRINTS" id="PR00085">
    <property type="entry name" value="THFDHDRGNASE"/>
</dbReference>
<evidence type="ECO:0000256" key="2">
    <source>
        <dbReference type="ARBA" id="ARBA00011738"/>
    </source>
</evidence>
<sequence>MSATTLDGKAVAARLSSELRATLSTLPFSPQLVVVRVGEDPASVSYVRGKDRTAKALGLRSRVEALPEATDQGTLMQLVQALSADPDVDGILVQDPLPPHLSIRPVQEAIDPAKDVDGFHPVNVGRLWNGEEALVPCTPAGLVRIMDHYGLPIAGREVVIVGRSTLVGKPAAALFLGRHATVTVAHSKTRDLATVTRRADILVAAVGRHALITPEMVKPGAVVLDVGINRVDGRLKGDVHPGVAEVAGYLTPVPGGVGPMTVAMLMQNTVTAALRRRGDGPVGVR</sequence>
<dbReference type="KEGG" id="tra:Trad_1119"/>
<dbReference type="InterPro" id="IPR000672">
    <property type="entry name" value="THF_DH/CycHdrlase"/>
</dbReference>
<dbReference type="PANTHER" id="PTHR48099:SF5">
    <property type="entry name" value="C-1-TETRAHYDROFOLATE SYNTHASE, CYTOPLASMIC"/>
    <property type="match status" value="1"/>
</dbReference>
<dbReference type="Pfam" id="PF02882">
    <property type="entry name" value="THF_DHG_CYH_C"/>
    <property type="match status" value="1"/>
</dbReference>
<dbReference type="Pfam" id="PF00763">
    <property type="entry name" value="THF_DHG_CYH"/>
    <property type="match status" value="1"/>
</dbReference>
<evidence type="ECO:0000256" key="4">
    <source>
        <dbReference type="ARBA" id="ARBA00022605"/>
    </source>
</evidence>
<name>D7CVY3_TRURR</name>
<evidence type="ECO:0000256" key="8">
    <source>
        <dbReference type="ARBA" id="ARBA00023002"/>
    </source>
</evidence>
<dbReference type="GO" id="GO:0004488">
    <property type="term" value="F:methylenetetrahydrofolate dehydrogenase (NADP+) activity"/>
    <property type="evidence" value="ECO:0007669"/>
    <property type="project" value="UniProtKB-UniRule"/>
</dbReference>
<keyword evidence="4 12" id="KW-0028">Amino-acid biosynthesis</keyword>
<evidence type="ECO:0000256" key="6">
    <source>
        <dbReference type="ARBA" id="ARBA00022801"/>
    </source>
</evidence>
<feature type="binding site" evidence="12">
    <location>
        <position position="228"/>
    </location>
    <ligand>
        <name>NADP(+)</name>
        <dbReference type="ChEBI" id="CHEBI:58349"/>
    </ligand>
</feature>
<dbReference type="GO" id="GO:0005829">
    <property type="term" value="C:cytosol"/>
    <property type="evidence" value="ECO:0007669"/>
    <property type="project" value="TreeGrafter"/>
</dbReference>
<reference evidence="15 16" key="2">
    <citation type="journal article" date="2011" name="Stand. Genomic Sci.">
        <title>Complete genome sequence of Truepera radiovictrix type strain (RQ-24).</title>
        <authorList>
            <person name="Ivanova N."/>
            <person name="Rohde C."/>
            <person name="Munk C."/>
            <person name="Nolan M."/>
            <person name="Lucas S."/>
            <person name="Del Rio T.G."/>
            <person name="Tice H."/>
            <person name="Deshpande S."/>
            <person name="Cheng J.F."/>
            <person name="Tapia R."/>
            <person name="Han C."/>
            <person name="Goodwin L."/>
            <person name="Pitluck S."/>
            <person name="Liolios K."/>
            <person name="Mavromatis K."/>
            <person name="Mikhailova N."/>
            <person name="Pati A."/>
            <person name="Chen A."/>
            <person name="Palaniappan K."/>
            <person name="Land M."/>
            <person name="Hauser L."/>
            <person name="Chang Y.J."/>
            <person name="Jeffries C.D."/>
            <person name="Brambilla E."/>
            <person name="Rohde M."/>
            <person name="Goker M."/>
            <person name="Tindall B.J."/>
            <person name="Woyke T."/>
            <person name="Bristow J."/>
            <person name="Eisen J.A."/>
            <person name="Markowitz V."/>
            <person name="Hugenholtz P."/>
            <person name="Kyrpides N.C."/>
            <person name="Klenk H.P."/>
            <person name="Lapidus A."/>
        </authorList>
    </citation>
    <scope>NUCLEOTIDE SEQUENCE [LARGE SCALE GENOMIC DNA]</scope>
    <source>
        <strain evidence="16">DSM 17093 / CIP 108686 / LMG 22925 / RQ-24</strain>
    </source>
</reference>
<evidence type="ECO:0000313" key="16">
    <source>
        <dbReference type="Proteomes" id="UP000000379"/>
    </source>
</evidence>
<evidence type="ECO:0000313" key="15">
    <source>
        <dbReference type="EMBL" id="ADI14246.1"/>
    </source>
</evidence>
<keyword evidence="7 12" id="KW-0521">NADP</keyword>
<dbReference type="HAMAP" id="MF_01576">
    <property type="entry name" value="THF_DHG_CYH"/>
    <property type="match status" value="1"/>
</dbReference>
<comment type="similarity">
    <text evidence="12">Belongs to the tetrahydrofolate dehydrogenase/cyclohydrolase family.</text>
</comment>
<comment type="catalytic activity">
    <reaction evidence="12">
        <text>(6R)-5,10-methenyltetrahydrofolate + H2O = (6R)-10-formyltetrahydrofolate + H(+)</text>
        <dbReference type="Rhea" id="RHEA:23700"/>
        <dbReference type="ChEBI" id="CHEBI:15377"/>
        <dbReference type="ChEBI" id="CHEBI:15378"/>
        <dbReference type="ChEBI" id="CHEBI:57455"/>
        <dbReference type="ChEBI" id="CHEBI:195366"/>
        <dbReference type="EC" id="3.5.4.9"/>
    </reaction>
</comment>
<dbReference type="FunFam" id="3.40.50.720:FF:000094">
    <property type="entry name" value="Bifunctional protein FolD"/>
    <property type="match status" value="1"/>
</dbReference>
<feature type="domain" description="Tetrahydrofolate dehydrogenase/cyclohydrolase NAD(P)-binding" evidence="14">
    <location>
        <begin position="136"/>
        <end position="275"/>
    </location>
</feature>
<feature type="binding site" evidence="12">
    <location>
        <begin position="162"/>
        <end position="164"/>
    </location>
    <ligand>
        <name>NADP(+)</name>
        <dbReference type="ChEBI" id="CHEBI:58349"/>
    </ligand>
</feature>
<comment type="catalytic activity">
    <reaction evidence="12">
        <text>(6R)-5,10-methylene-5,6,7,8-tetrahydrofolate + NADP(+) = (6R)-5,10-methenyltetrahydrofolate + NADPH</text>
        <dbReference type="Rhea" id="RHEA:22812"/>
        <dbReference type="ChEBI" id="CHEBI:15636"/>
        <dbReference type="ChEBI" id="CHEBI:57455"/>
        <dbReference type="ChEBI" id="CHEBI:57783"/>
        <dbReference type="ChEBI" id="CHEBI:58349"/>
        <dbReference type="EC" id="1.5.1.5"/>
    </reaction>
</comment>
<keyword evidence="10 12" id="KW-0486">Methionine biosynthesis</keyword>
<dbReference type="InterPro" id="IPR046346">
    <property type="entry name" value="Aminoacid_DH-like_N_sf"/>
</dbReference>